<dbReference type="OrthoDB" id="7998634at2"/>
<feature type="signal peptide" evidence="1">
    <location>
        <begin position="1"/>
        <end position="21"/>
    </location>
</feature>
<evidence type="ECO:0000256" key="1">
    <source>
        <dbReference type="SAM" id="SignalP"/>
    </source>
</evidence>
<sequence>MRFRFALALMPAVTWASFSLAQDSATVTACETLIAARRIDAAAGSGQPAASEAECRRIPRSQVGTVEQRAMIGGAPYECMTVAGGGRCRWIVP</sequence>
<dbReference type="EMBL" id="CP043538">
    <property type="protein sequence ID" value="QGY05254.1"/>
    <property type="molecule type" value="Genomic_DNA"/>
</dbReference>
<dbReference type="KEGG" id="mmes:MMSR116_27660"/>
<name>A0A6B9FXG6_9HYPH</name>
<dbReference type="Proteomes" id="UP000012488">
    <property type="component" value="Chromosome"/>
</dbReference>
<proteinExistence type="predicted"/>
<keyword evidence="1" id="KW-0732">Signal</keyword>
<accession>A0A6B9FXG6</accession>
<reference evidence="2 3" key="2">
    <citation type="journal article" date="2013" name="Genome Announc.">
        <title>Draft Genome Sequence of Methylobacterium mesophilicum Strain SR1.6/6, Isolated from Citrus sinensis.</title>
        <authorList>
            <person name="Marinho Almeida D."/>
            <person name="Dini-Andreote F."/>
            <person name="Camargo Neves A.A."/>
            <person name="Juca Ramos R.T."/>
            <person name="Andreote F.D."/>
            <person name="Carneiro A.R."/>
            <person name="Oliveira de Souza Lima A."/>
            <person name="Caracciolo Gomes de Sa P.H."/>
            <person name="Ribeiro Barbosa M.S."/>
            <person name="Araujo W.L."/>
            <person name="Silva A."/>
        </authorList>
    </citation>
    <scope>NUCLEOTIDE SEQUENCE [LARGE SCALE GENOMIC DNA]</scope>
    <source>
        <strain evidence="2 3">SR1.6/6</strain>
    </source>
</reference>
<dbReference type="AlphaFoldDB" id="A0A6B9FXG6"/>
<feature type="chain" id="PRO_5025365470" evidence="1">
    <location>
        <begin position="22"/>
        <end position="93"/>
    </location>
</feature>
<evidence type="ECO:0000313" key="3">
    <source>
        <dbReference type="Proteomes" id="UP000012488"/>
    </source>
</evidence>
<protein>
    <submittedName>
        <fullName evidence="2">Uncharacterized protein</fullName>
    </submittedName>
</protein>
<dbReference type="RefSeq" id="WP_039893267.1">
    <property type="nucleotide sequence ID" value="NZ_CP043538.1"/>
</dbReference>
<reference evidence="2 3" key="1">
    <citation type="journal article" date="2012" name="Genet. Mol. Biol.">
        <title>Analysis of 16S rRNA and mxaF genes revealing insights into Methylobacterium niche-specific plant association.</title>
        <authorList>
            <person name="Dourado M.N."/>
            <person name="Andreote F.D."/>
            <person name="Dini-Andreote F."/>
            <person name="Conti R."/>
            <person name="Araujo J.M."/>
            <person name="Araujo W.L."/>
        </authorList>
    </citation>
    <scope>NUCLEOTIDE SEQUENCE [LARGE SCALE GENOMIC DNA]</scope>
    <source>
        <strain evidence="2 3">SR1.6/6</strain>
    </source>
</reference>
<organism evidence="2 3">
    <name type="scientific">Methylobacterium mesophilicum SR1.6/6</name>
    <dbReference type="NCBI Taxonomy" id="908290"/>
    <lineage>
        <taxon>Bacteria</taxon>
        <taxon>Pseudomonadati</taxon>
        <taxon>Pseudomonadota</taxon>
        <taxon>Alphaproteobacteria</taxon>
        <taxon>Hyphomicrobiales</taxon>
        <taxon>Methylobacteriaceae</taxon>
        <taxon>Methylobacterium</taxon>
    </lineage>
</organism>
<gene>
    <name evidence="2" type="ORF">MMSR116_27660</name>
</gene>
<evidence type="ECO:0000313" key="2">
    <source>
        <dbReference type="EMBL" id="QGY05254.1"/>
    </source>
</evidence>